<keyword evidence="2" id="KW-1185">Reference proteome</keyword>
<protein>
    <submittedName>
        <fullName evidence="1">Uncharacterized protein</fullName>
    </submittedName>
</protein>
<dbReference type="Proteomes" id="UP001604336">
    <property type="component" value="Unassembled WGS sequence"/>
</dbReference>
<proteinExistence type="predicted"/>
<reference evidence="2" key="1">
    <citation type="submission" date="2024-07" db="EMBL/GenBank/DDBJ databases">
        <title>Two chromosome-level genome assemblies of Korean endemic species Abeliophyllum distichum and Forsythia ovata (Oleaceae).</title>
        <authorList>
            <person name="Jang H."/>
        </authorList>
    </citation>
    <scope>NUCLEOTIDE SEQUENCE [LARGE SCALE GENOMIC DNA]</scope>
</reference>
<dbReference type="EMBL" id="JBFOLK010000006">
    <property type="protein sequence ID" value="KAL2505759.1"/>
    <property type="molecule type" value="Genomic_DNA"/>
</dbReference>
<comment type="caution">
    <text evidence="1">The sequence shown here is derived from an EMBL/GenBank/DDBJ whole genome shotgun (WGS) entry which is preliminary data.</text>
</comment>
<sequence>MGLRKLVAAGDLRGRASFPRTQATSTTFLRTGLGAIFVQRYSLAVAAAGVALSQLGKLSMTERTLRICCRRRFHKIEREFAKIYKLNSRKPLKELTDFFSERG</sequence>
<evidence type="ECO:0000313" key="2">
    <source>
        <dbReference type="Proteomes" id="UP001604336"/>
    </source>
</evidence>
<accession>A0ABD1SZ90</accession>
<dbReference type="AlphaFoldDB" id="A0ABD1SZ90"/>
<organism evidence="1 2">
    <name type="scientific">Abeliophyllum distichum</name>
    <dbReference type="NCBI Taxonomy" id="126358"/>
    <lineage>
        <taxon>Eukaryota</taxon>
        <taxon>Viridiplantae</taxon>
        <taxon>Streptophyta</taxon>
        <taxon>Embryophyta</taxon>
        <taxon>Tracheophyta</taxon>
        <taxon>Spermatophyta</taxon>
        <taxon>Magnoliopsida</taxon>
        <taxon>eudicotyledons</taxon>
        <taxon>Gunneridae</taxon>
        <taxon>Pentapetalae</taxon>
        <taxon>asterids</taxon>
        <taxon>lamiids</taxon>
        <taxon>Lamiales</taxon>
        <taxon>Oleaceae</taxon>
        <taxon>Forsythieae</taxon>
        <taxon>Abeliophyllum</taxon>
    </lineage>
</organism>
<evidence type="ECO:0000313" key="1">
    <source>
        <dbReference type="EMBL" id="KAL2505759.1"/>
    </source>
</evidence>
<name>A0ABD1SZ90_9LAMI</name>
<gene>
    <name evidence="1" type="ORF">Adt_21380</name>
</gene>